<evidence type="ECO:0000313" key="2">
    <source>
        <dbReference type="EMBL" id="KFK23387.1"/>
    </source>
</evidence>
<feature type="compositionally biased region" description="Low complexity" evidence="1">
    <location>
        <begin position="1"/>
        <end position="16"/>
    </location>
</feature>
<feature type="region of interest" description="Disordered" evidence="1">
    <location>
        <begin position="1"/>
        <end position="33"/>
    </location>
</feature>
<proteinExistence type="predicted"/>
<evidence type="ECO:0000256" key="1">
    <source>
        <dbReference type="SAM" id="MobiDB-lite"/>
    </source>
</evidence>
<gene>
    <name evidence="2" type="ORF">AALP_AAs45425U000100</name>
</gene>
<name>A0A087G0I5_ARAAL</name>
<evidence type="ECO:0000313" key="3">
    <source>
        <dbReference type="Proteomes" id="UP000029120"/>
    </source>
</evidence>
<reference evidence="3" key="1">
    <citation type="journal article" date="2015" name="Nat. Plants">
        <title>Genome expansion of Arabis alpina linked with retrotransposition and reduced symmetric DNA methylation.</title>
        <authorList>
            <person name="Willing E.M."/>
            <person name="Rawat V."/>
            <person name="Mandakova T."/>
            <person name="Maumus F."/>
            <person name="James G.V."/>
            <person name="Nordstroem K.J."/>
            <person name="Becker C."/>
            <person name="Warthmann N."/>
            <person name="Chica C."/>
            <person name="Szarzynska B."/>
            <person name="Zytnicki M."/>
            <person name="Albani M.C."/>
            <person name="Kiefer C."/>
            <person name="Bergonzi S."/>
            <person name="Castaings L."/>
            <person name="Mateos J.L."/>
            <person name="Berns M.C."/>
            <person name="Bujdoso N."/>
            <person name="Piofczyk T."/>
            <person name="de Lorenzo L."/>
            <person name="Barrero-Sicilia C."/>
            <person name="Mateos I."/>
            <person name="Piednoel M."/>
            <person name="Hagmann J."/>
            <person name="Chen-Min-Tao R."/>
            <person name="Iglesias-Fernandez R."/>
            <person name="Schuster S.C."/>
            <person name="Alonso-Blanco C."/>
            <person name="Roudier F."/>
            <person name="Carbonero P."/>
            <person name="Paz-Ares J."/>
            <person name="Davis S.J."/>
            <person name="Pecinka A."/>
            <person name="Quesneville H."/>
            <person name="Colot V."/>
            <person name="Lysak M.A."/>
            <person name="Weigel D."/>
            <person name="Coupland G."/>
            <person name="Schneeberger K."/>
        </authorList>
    </citation>
    <scope>NUCLEOTIDE SEQUENCE [LARGE SCALE GENOMIC DNA]</scope>
    <source>
        <strain evidence="3">cv. Pajares</strain>
    </source>
</reference>
<organism evidence="2 3">
    <name type="scientific">Arabis alpina</name>
    <name type="common">Alpine rock-cress</name>
    <dbReference type="NCBI Taxonomy" id="50452"/>
    <lineage>
        <taxon>Eukaryota</taxon>
        <taxon>Viridiplantae</taxon>
        <taxon>Streptophyta</taxon>
        <taxon>Embryophyta</taxon>
        <taxon>Tracheophyta</taxon>
        <taxon>Spermatophyta</taxon>
        <taxon>Magnoliopsida</taxon>
        <taxon>eudicotyledons</taxon>
        <taxon>Gunneridae</taxon>
        <taxon>Pentapetalae</taxon>
        <taxon>rosids</taxon>
        <taxon>malvids</taxon>
        <taxon>Brassicales</taxon>
        <taxon>Brassicaceae</taxon>
        <taxon>Arabideae</taxon>
        <taxon>Arabis</taxon>
    </lineage>
</organism>
<dbReference type="Proteomes" id="UP000029120">
    <property type="component" value="Unassembled WGS sequence"/>
</dbReference>
<dbReference type="Gramene" id="KFK23387">
    <property type="protein sequence ID" value="KFK23387"/>
    <property type="gene ID" value="AALP_AAs45425U000100"/>
</dbReference>
<sequence length="48" mass="5057">MRGFASSASRAAAASAKPFKPLISSDSRKPITLPSILPLGLQHRPGLR</sequence>
<dbReference type="OrthoDB" id="185373at2759"/>
<protein>
    <submittedName>
        <fullName evidence="2">Uncharacterized protein</fullName>
    </submittedName>
</protein>
<dbReference type="AlphaFoldDB" id="A0A087G0I5"/>
<keyword evidence="3" id="KW-1185">Reference proteome</keyword>
<accession>A0A087G0I5</accession>
<dbReference type="EMBL" id="KL979509">
    <property type="protein sequence ID" value="KFK23387.1"/>
    <property type="molecule type" value="Genomic_DNA"/>
</dbReference>